<dbReference type="AlphaFoldDB" id="A0A8H5SH25"/>
<feature type="non-terminal residue" evidence="2">
    <location>
        <position position="1"/>
    </location>
</feature>
<feature type="compositionally biased region" description="Low complexity" evidence="1">
    <location>
        <begin position="1"/>
        <end position="13"/>
    </location>
</feature>
<dbReference type="OrthoDB" id="10572518at2759"/>
<sequence length="125" mass="13673">MSESSSSITPGSESDVDYTDENGDLVGFVVPSSPPPPELPNKRRRLRRSTNQSVLKIITSSSDLEAPDSFSSYLHNQAGVQGLLKPYGETLDSKIDHITSRLHEIISLLETAKVESKEDPGEMTE</sequence>
<keyword evidence="3" id="KW-1185">Reference proteome</keyword>
<feature type="compositionally biased region" description="Acidic residues" evidence="1">
    <location>
        <begin position="14"/>
        <end position="23"/>
    </location>
</feature>
<name>A0A8H5SH25_FUSHE</name>
<protein>
    <submittedName>
        <fullName evidence="2">Uncharacterized protein</fullName>
    </submittedName>
</protein>
<feature type="region of interest" description="Disordered" evidence="1">
    <location>
        <begin position="1"/>
        <end position="50"/>
    </location>
</feature>
<gene>
    <name evidence="2" type="ORF">FHETE_11411</name>
</gene>
<comment type="caution">
    <text evidence="2">The sequence shown here is derived from an EMBL/GenBank/DDBJ whole genome shotgun (WGS) entry which is preliminary data.</text>
</comment>
<dbReference type="Proteomes" id="UP000567885">
    <property type="component" value="Unassembled WGS sequence"/>
</dbReference>
<dbReference type="EMBL" id="JAAGWQ010000627">
    <property type="protein sequence ID" value="KAF5653260.1"/>
    <property type="molecule type" value="Genomic_DNA"/>
</dbReference>
<evidence type="ECO:0000256" key="1">
    <source>
        <dbReference type="SAM" id="MobiDB-lite"/>
    </source>
</evidence>
<organism evidence="2 3">
    <name type="scientific">Fusarium heterosporum</name>
    <dbReference type="NCBI Taxonomy" id="42747"/>
    <lineage>
        <taxon>Eukaryota</taxon>
        <taxon>Fungi</taxon>
        <taxon>Dikarya</taxon>
        <taxon>Ascomycota</taxon>
        <taxon>Pezizomycotina</taxon>
        <taxon>Sordariomycetes</taxon>
        <taxon>Hypocreomycetidae</taxon>
        <taxon>Hypocreales</taxon>
        <taxon>Nectriaceae</taxon>
        <taxon>Fusarium</taxon>
        <taxon>Fusarium heterosporum species complex</taxon>
    </lineage>
</organism>
<evidence type="ECO:0000313" key="2">
    <source>
        <dbReference type="EMBL" id="KAF5653260.1"/>
    </source>
</evidence>
<proteinExistence type="predicted"/>
<reference evidence="2 3" key="1">
    <citation type="submission" date="2020-05" db="EMBL/GenBank/DDBJ databases">
        <title>Identification and distribution of gene clusters putatively required for synthesis of sphingolipid metabolism inhibitors in phylogenetically diverse species of the filamentous fungus Fusarium.</title>
        <authorList>
            <person name="Kim H.-S."/>
            <person name="Busman M."/>
            <person name="Brown D.W."/>
            <person name="Divon H."/>
            <person name="Uhlig S."/>
            <person name="Proctor R.H."/>
        </authorList>
    </citation>
    <scope>NUCLEOTIDE SEQUENCE [LARGE SCALE GENOMIC DNA]</scope>
    <source>
        <strain evidence="2 3">NRRL 20693</strain>
    </source>
</reference>
<evidence type="ECO:0000313" key="3">
    <source>
        <dbReference type="Proteomes" id="UP000567885"/>
    </source>
</evidence>
<accession>A0A8H5SH25</accession>